<sequence length="750" mass="83276">MEEREQRISDYASRVSTQIGNIELGREGERNVKFQNMRMFMEPAGYFSGGLLAAGYDPHEKITVTFMSAKGMGQPTNWSPPEHRTYFAWEIAAGALQHDKVERGGPINFNFMHIDAKDRGKVDNLERLGKQLQDRWEKDIAAPMRDESGVIAERSGKADAYLVKGTLQSLRNDTQAFEGLSPEGREAIDNVLNKNGQVIIPNIYGYTLSGYAFIPYAPYDGNYKNRPNKGLILDLKNGSVSEIRGDDDFAHWAKKNRDNLLRSFNAGDRQGGRDARWPKSKDVLDSLILNNSSTYPGYHSLLSDEAIPVRETFNYTRARRSAYQLKYGNLNDGIAAKYQEVNAKNALWSDQTEVFGSSQQNWKAAKDFWSNTFGYVPVVGNVGNIVFGVHDSLYGKTADDRLGGTAGAVISGLQLVHEVGPTVIEGGFGEPSINFDSPLAENYVWRKGASEGKDFELTRAPTVNAAVDTPAPFPGMREVKFRGETYFASYISDAGDGEHFLLRVRDLKDPEKLVSTGKIAKPDEAGVWRSRGVTGGNRTFPVRLKERISGSTLQTPARPDQIFELSLLPDGRYALTSQDPRYGKFALSDGAYAFVIRADEPDKVYVGSMDKGLTPGGKPYAYVAHVSPQWVSGHSALTQGMQSLKGGTTDVLYAGTIYVKGGKPEFWTNSSGHYQPPAELRTTNLTPAVKRVLPEERFVEEDKLSREQEKAWHESTHLAQDEKAAHDEFMKQKYATNEIGNEISDSDDDD</sequence>
<evidence type="ECO:0000313" key="2">
    <source>
        <dbReference type="Proteomes" id="UP000188559"/>
    </source>
</evidence>
<dbReference type="EMBL" id="MNPV01000002">
    <property type="protein sequence ID" value="ONH46887.1"/>
    <property type="molecule type" value="Genomic_DNA"/>
</dbReference>
<protein>
    <submittedName>
        <fullName evidence="1">Uncharacterized protein</fullName>
    </submittedName>
</protein>
<proteinExistence type="predicted"/>
<comment type="caution">
    <text evidence="1">The sequence shown here is derived from an EMBL/GenBank/DDBJ whole genome shotgun (WGS) entry which is preliminary data.</text>
</comment>
<reference evidence="1 2" key="1">
    <citation type="submission" date="2016-10" db="EMBL/GenBank/DDBJ databases">
        <title>Pseudomonas lactis sp. nov. and Pseudomonas paralactis sp. nov., isolated from bovine raw milk.</title>
        <authorList>
            <person name="Von Neubeck M."/>
            <person name="Huptas C."/>
            <person name="Glueck C."/>
            <person name="Krewinkel M."/>
            <person name="Stoeckel M."/>
            <person name="Stressler T."/>
            <person name="Fischer L."/>
            <person name="Hinrichs J."/>
            <person name="Scherer S."/>
            <person name="Wenning M."/>
        </authorList>
    </citation>
    <scope>NUCLEOTIDE SEQUENCE [LARGE SCALE GENOMIC DNA]</scope>
    <source>
        <strain evidence="1 2">DSM 18862</strain>
    </source>
</reference>
<dbReference type="AlphaFoldDB" id="A0A1V2JMS8"/>
<keyword evidence="2" id="KW-1185">Reference proteome</keyword>
<organism evidence="1 2">
    <name type="scientific">Pseudomonas azotoformans</name>
    <dbReference type="NCBI Taxonomy" id="47878"/>
    <lineage>
        <taxon>Bacteria</taxon>
        <taxon>Pseudomonadati</taxon>
        <taxon>Pseudomonadota</taxon>
        <taxon>Gammaproteobacteria</taxon>
        <taxon>Pseudomonadales</taxon>
        <taxon>Pseudomonadaceae</taxon>
        <taxon>Pseudomonas</taxon>
    </lineage>
</organism>
<accession>A0A1V2JMS8</accession>
<gene>
    <name evidence="1" type="ORF">BLL37_08445</name>
</gene>
<dbReference type="Proteomes" id="UP000188559">
    <property type="component" value="Unassembled WGS sequence"/>
</dbReference>
<name>A0A1V2JMS8_PSEAZ</name>
<evidence type="ECO:0000313" key="1">
    <source>
        <dbReference type="EMBL" id="ONH46887.1"/>
    </source>
</evidence>